<dbReference type="PANTHER" id="PTHR11567:SF110">
    <property type="entry name" value="2-PHOSPHOXYLOSE PHOSPHATASE 1"/>
    <property type="match status" value="1"/>
</dbReference>
<dbReference type="RefSeq" id="XP_040743272.1">
    <property type="nucleotide sequence ID" value="XM_040887658.1"/>
</dbReference>
<sequence length="468" mass="52144">MHLFSPIFLASIYAAASTAAASPLLGQRDSPSNETSTTYNTPVSQYNFNDAGYTYCQANYPSSKSYSPLPNASLEMVQVVVRHGDRTSYTVLPNENETWTCDGVEEDTYLHETDKPPRNTTGSFKQVIEIPKWNSKYGFSNKVWAGSCDIGELTDIGKSQHRKLGGQLRDIYVRKTHFLPPTLTDTSSVYFRTTHIWRTKNSGESLLGSLYPGRNTDSNDAIPMHTYPESIETMYENTAACPKLNSYVSQIYGSATFQQFLKDQGPLMSRISGILGVSGSVWTASWSGYVDALLPRKCHAKPLPCRSVNGTKTDDCITEDDVKQAMRNGSFEWTYKFRDHPLSGEYMRLAIGSFLATLRDQIHDHVSGAAKAPKFSLYSAHDSTVATILGALKASNADMLWPPYASNMLFELWKKNDGNHVVRIIYNGHILQLQDGFKWCDLSSCPLDKFNKYLEALIPTDVAAQCAI</sequence>
<dbReference type="PROSITE" id="PS00778">
    <property type="entry name" value="HIS_ACID_PHOSPHAT_2"/>
    <property type="match status" value="1"/>
</dbReference>
<dbReference type="InterPro" id="IPR029033">
    <property type="entry name" value="His_PPase_superfam"/>
</dbReference>
<dbReference type="CDD" id="cd07061">
    <property type="entry name" value="HP_HAP_like"/>
    <property type="match status" value="1"/>
</dbReference>
<evidence type="ECO:0000256" key="1">
    <source>
        <dbReference type="ARBA" id="ARBA00005375"/>
    </source>
</evidence>
<dbReference type="Proteomes" id="UP000193922">
    <property type="component" value="Unassembled WGS sequence"/>
</dbReference>
<evidence type="ECO:0000313" key="4">
    <source>
        <dbReference type="EMBL" id="ORX69584.1"/>
    </source>
</evidence>
<proteinExistence type="inferred from homology"/>
<dbReference type="EMBL" id="MCFD01000007">
    <property type="protein sequence ID" value="ORX69584.1"/>
    <property type="molecule type" value="Genomic_DNA"/>
</dbReference>
<dbReference type="InterPro" id="IPR033379">
    <property type="entry name" value="Acid_Pase_AS"/>
</dbReference>
<dbReference type="Gene3D" id="3.40.50.1240">
    <property type="entry name" value="Phosphoglycerate mutase-like"/>
    <property type="match status" value="1"/>
</dbReference>
<evidence type="ECO:0000256" key="3">
    <source>
        <dbReference type="SAM" id="SignalP"/>
    </source>
</evidence>
<evidence type="ECO:0000313" key="5">
    <source>
        <dbReference type="Proteomes" id="UP000193922"/>
    </source>
</evidence>
<dbReference type="PANTHER" id="PTHR11567">
    <property type="entry name" value="ACID PHOSPHATASE-RELATED"/>
    <property type="match status" value="1"/>
</dbReference>
<feature type="signal peptide" evidence="3">
    <location>
        <begin position="1"/>
        <end position="21"/>
    </location>
</feature>
<dbReference type="AlphaFoldDB" id="A0A1Y1W8V0"/>
<name>A0A1Y1W8V0_9FUNG</name>
<comment type="caution">
    <text evidence="4">The sequence shown here is derived from an EMBL/GenBank/DDBJ whole genome shotgun (WGS) entry which is preliminary data.</text>
</comment>
<keyword evidence="5" id="KW-1185">Reference proteome</keyword>
<dbReference type="GeneID" id="63804306"/>
<dbReference type="SUPFAM" id="SSF53254">
    <property type="entry name" value="Phosphoglycerate mutase-like"/>
    <property type="match status" value="1"/>
</dbReference>
<feature type="chain" id="PRO_5012237386" evidence="3">
    <location>
        <begin position="22"/>
        <end position="468"/>
    </location>
</feature>
<accession>A0A1Y1W8V0</accession>
<keyword evidence="2" id="KW-0378">Hydrolase</keyword>
<organism evidence="4 5">
    <name type="scientific">Linderina pennispora</name>
    <dbReference type="NCBI Taxonomy" id="61395"/>
    <lineage>
        <taxon>Eukaryota</taxon>
        <taxon>Fungi</taxon>
        <taxon>Fungi incertae sedis</taxon>
        <taxon>Zoopagomycota</taxon>
        <taxon>Kickxellomycotina</taxon>
        <taxon>Kickxellomycetes</taxon>
        <taxon>Kickxellales</taxon>
        <taxon>Kickxellaceae</taxon>
        <taxon>Linderina</taxon>
    </lineage>
</organism>
<dbReference type="InterPro" id="IPR000560">
    <property type="entry name" value="His_Pase_clade-2"/>
</dbReference>
<dbReference type="OrthoDB" id="10257284at2759"/>
<protein>
    <submittedName>
        <fullName evidence="4">Phosphoglycerate mutase-like protein</fullName>
    </submittedName>
</protein>
<dbReference type="InterPro" id="IPR050645">
    <property type="entry name" value="Histidine_acid_phosphatase"/>
</dbReference>
<comment type="similarity">
    <text evidence="1">Belongs to the histidine acid phosphatase family.</text>
</comment>
<reference evidence="4 5" key="1">
    <citation type="submission" date="2016-07" db="EMBL/GenBank/DDBJ databases">
        <title>Pervasive Adenine N6-methylation of Active Genes in Fungi.</title>
        <authorList>
            <consortium name="DOE Joint Genome Institute"/>
            <person name="Mondo S.J."/>
            <person name="Dannebaum R.O."/>
            <person name="Kuo R.C."/>
            <person name="Labutti K."/>
            <person name="Haridas S."/>
            <person name="Kuo A."/>
            <person name="Salamov A."/>
            <person name="Ahrendt S.R."/>
            <person name="Lipzen A."/>
            <person name="Sullivan W."/>
            <person name="Andreopoulos W.B."/>
            <person name="Clum A."/>
            <person name="Lindquist E."/>
            <person name="Daum C."/>
            <person name="Ramamoorthy G.K."/>
            <person name="Gryganskyi A."/>
            <person name="Culley D."/>
            <person name="Magnuson J.K."/>
            <person name="James T.Y."/>
            <person name="O'Malley M.A."/>
            <person name="Stajich J.E."/>
            <person name="Spatafora J.W."/>
            <person name="Visel A."/>
            <person name="Grigoriev I.V."/>
        </authorList>
    </citation>
    <scope>NUCLEOTIDE SEQUENCE [LARGE SCALE GENOMIC DNA]</scope>
    <source>
        <strain evidence="4 5">ATCC 12442</strain>
    </source>
</reference>
<keyword evidence="3" id="KW-0732">Signal</keyword>
<dbReference type="Pfam" id="PF00328">
    <property type="entry name" value="His_Phos_2"/>
    <property type="match status" value="2"/>
</dbReference>
<dbReference type="GO" id="GO:0016791">
    <property type="term" value="F:phosphatase activity"/>
    <property type="evidence" value="ECO:0007669"/>
    <property type="project" value="TreeGrafter"/>
</dbReference>
<evidence type="ECO:0000256" key="2">
    <source>
        <dbReference type="ARBA" id="ARBA00022801"/>
    </source>
</evidence>
<gene>
    <name evidence="4" type="ORF">DL89DRAFT_267767</name>
</gene>